<dbReference type="Proteomes" id="UP001162162">
    <property type="component" value="Unassembled WGS sequence"/>
</dbReference>
<dbReference type="EMBL" id="JAPWTK010000123">
    <property type="protein sequence ID" value="KAJ8949129.1"/>
    <property type="molecule type" value="Genomic_DNA"/>
</dbReference>
<name>A0AAV8YF62_9CUCU</name>
<evidence type="ECO:0000313" key="2">
    <source>
        <dbReference type="Proteomes" id="UP001162162"/>
    </source>
</evidence>
<evidence type="ECO:0000313" key="1">
    <source>
        <dbReference type="EMBL" id="KAJ8949129.1"/>
    </source>
</evidence>
<protein>
    <submittedName>
        <fullName evidence="1">Uncharacterized protein</fullName>
    </submittedName>
</protein>
<proteinExistence type="predicted"/>
<reference evidence="1" key="1">
    <citation type="journal article" date="2023" name="Insect Mol. Biol.">
        <title>Genome sequencing provides insights into the evolution of gene families encoding plant cell wall-degrading enzymes in longhorned beetles.</title>
        <authorList>
            <person name="Shin N.R."/>
            <person name="Okamura Y."/>
            <person name="Kirsch R."/>
            <person name="Pauchet Y."/>
        </authorList>
    </citation>
    <scope>NUCLEOTIDE SEQUENCE</scope>
    <source>
        <strain evidence="1">AMC_N1</strain>
    </source>
</reference>
<dbReference type="AlphaFoldDB" id="A0AAV8YF62"/>
<keyword evidence="2" id="KW-1185">Reference proteome</keyword>
<gene>
    <name evidence="1" type="ORF">NQ318_012877</name>
</gene>
<accession>A0AAV8YF62</accession>
<organism evidence="1 2">
    <name type="scientific">Aromia moschata</name>
    <dbReference type="NCBI Taxonomy" id="1265417"/>
    <lineage>
        <taxon>Eukaryota</taxon>
        <taxon>Metazoa</taxon>
        <taxon>Ecdysozoa</taxon>
        <taxon>Arthropoda</taxon>
        <taxon>Hexapoda</taxon>
        <taxon>Insecta</taxon>
        <taxon>Pterygota</taxon>
        <taxon>Neoptera</taxon>
        <taxon>Endopterygota</taxon>
        <taxon>Coleoptera</taxon>
        <taxon>Polyphaga</taxon>
        <taxon>Cucujiformia</taxon>
        <taxon>Chrysomeloidea</taxon>
        <taxon>Cerambycidae</taxon>
        <taxon>Cerambycinae</taxon>
        <taxon>Callichromatini</taxon>
        <taxon>Aromia</taxon>
    </lineage>
</organism>
<comment type="caution">
    <text evidence="1">The sequence shown here is derived from an EMBL/GenBank/DDBJ whole genome shotgun (WGS) entry which is preliminary data.</text>
</comment>
<sequence length="83" mass="9708">MMETDIEKMYMDLNELLLDICKFLSSDNLKVLSPKDKKLADSLIKRSKTQLQEISKLQEPSSFDEYVDMDGKKGKIWDDMEQT</sequence>